<dbReference type="GO" id="GO:0005886">
    <property type="term" value="C:plasma membrane"/>
    <property type="evidence" value="ECO:0007669"/>
    <property type="project" value="UniProtKB-SubCell"/>
</dbReference>
<protein>
    <recommendedName>
        <fullName evidence="3">histidine kinase</fullName>
        <ecNumber evidence="3">2.7.13.3</ecNumber>
    </recommendedName>
</protein>
<dbReference type="AlphaFoldDB" id="A0A4R6DTD3"/>
<sequence length="548" mass="61036">MDDIVRSRPEPDLSASQMMIFDVLPEAYLVTNERYEVLTANSRYLDVIGTSLPQIVGRSVYDINQHVPYEQRETRRAWLDSVLPSLRLGETRSSPILRYDLPLAEDAAAGQVPERYWQARVSRVSSGNGLPGTDLLVFCLTDVTESVDASERNKRERAKLRSQARLRQVLIDEANAELRSQQARLQEVLTFARVGAWEWDLANGEMSCTEQCYRNMGIPLGEPLNAHRLFTELIDPEDRARVHAAVERSISSHDYFEVEYRVTWPDGSVRWLLARGAPHGPAHGAPTSLVGFILDITERKQAELHHQAVAQEEKLARERSESEARAMDHFITAVSHELRSPLHAIVSWTMLMQRTSDPSYVARAVQVIERNTRQLSLMVDDLLDSGAIATGKLSITPRPVDLGALAGLVAEDIRFNAEARHIRLIAEALSPCLVMADEGRIKQVIWNLLTNAMKFADGGTIEVSVTADSTHAELMVRDTGIGIPPDALERIFDRFQQAQNGQAARVAGLGLGLWLVKNLVALHGGTVSAHSEGLGQGATFRVRLPRFR</sequence>
<comment type="caution">
    <text evidence="9">The sequence shown here is derived from an EMBL/GenBank/DDBJ whole genome shotgun (WGS) entry which is preliminary data.</text>
</comment>
<dbReference type="InterPro" id="IPR013655">
    <property type="entry name" value="PAS_fold_3"/>
</dbReference>
<dbReference type="PANTHER" id="PTHR43547:SF2">
    <property type="entry name" value="HYBRID SIGNAL TRANSDUCTION HISTIDINE KINASE C"/>
    <property type="match status" value="1"/>
</dbReference>
<dbReference type="SMART" id="SM00086">
    <property type="entry name" value="PAC"/>
    <property type="match status" value="1"/>
</dbReference>
<dbReference type="CDD" id="cd00130">
    <property type="entry name" value="PAS"/>
    <property type="match status" value="1"/>
</dbReference>
<dbReference type="Proteomes" id="UP000295129">
    <property type="component" value="Unassembled WGS sequence"/>
</dbReference>
<dbReference type="Gene3D" id="2.10.70.100">
    <property type="match status" value="1"/>
</dbReference>
<comment type="catalytic activity">
    <reaction evidence="1">
        <text>ATP + protein L-histidine = ADP + protein N-phospho-L-histidine.</text>
        <dbReference type="EC" id="2.7.13.3"/>
    </reaction>
</comment>
<evidence type="ECO:0000256" key="5">
    <source>
        <dbReference type="ARBA" id="ARBA00022679"/>
    </source>
</evidence>
<dbReference type="InterPro" id="IPR035965">
    <property type="entry name" value="PAS-like_dom_sf"/>
</dbReference>
<evidence type="ECO:0000256" key="1">
    <source>
        <dbReference type="ARBA" id="ARBA00000085"/>
    </source>
</evidence>
<dbReference type="InterPro" id="IPR000014">
    <property type="entry name" value="PAS"/>
</dbReference>
<dbReference type="InterPro" id="IPR003661">
    <property type="entry name" value="HisK_dim/P_dom"/>
</dbReference>
<feature type="domain" description="PAC" evidence="8">
    <location>
        <begin position="256"/>
        <end position="308"/>
    </location>
</feature>
<proteinExistence type="predicted"/>
<name>A0A4R6DTD3_9RHOO</name>
<dbReference type="Gene3D" id="3.30.565.10">
    <property type="entry name" value="Histidine kinase-like ATPase, C-terminal domain"/>
    <property type="match status" value="1"/>
</dbReference>
<dbReference type="SMART" id="SM00388">
    <property type="entry name" value="HisKA"/>
    <property type="match status" value="1"/>
</dbReference>
<evidence type="ECO:0000256" key="6">
    <source>
        <dbReference type="ARBA" id="ARBA00022777"/>
    </source>
</evidence>
<evidence type="ECO:0000256" key="4">
    <source>
        <dbReference type="ARBA" id="ARBA00022553"/>
    </source>
</evidence>
<dbReference type="SUPFAM" id="SSF55874">
    <property type="entry name" value="ATPase domain of HSP90 chaperone/DNA topoisomerase II/histidine kinase"/>
    <property type="match status" value="1"/>
</dbReference>
<dbReference type="PROSITE" id="PS50109">
    <property type="entry name" value="HIS_KIN"/>
    <property type="match status" value="1"/>
</dbReference>
<dbReference type="InterPro" id="IPR036097">
    <property type="entry name" value="HisK_dim/P_sf"/>
</dbReference>
<evidence type="ECO:0000313" key="10">
    <source>
        <dbReference type="Proteomes" id="UP000295129"/>
    </source>
</evidence>
<dbReference type="InterPro" id="IPR001610">
    <property type="entry name" value="PAC"/>
</dbReference>
<dbReference type="InterPro" id="IPR003594">
    <property type="entry name" value="HATPase_dom"/>
</dbReference>
<dbReference type="FunFam" id="3.30.565.10:FF:000006">
    <property type="entry name" value="Sensor histidine kinase WalK"/>
    <property type="match status" value="1"/>
</dbReference>
<keyword evidence="5" id="KW-0808">Transferase</keyword>
<evidence type="ECO:0000256" key="2">
    <source>
        <dbReference type="ARBA" id="ARBA00004429"/>
    </source>
</evidence>
<dbReference type="NCBIfam" id="TIGR00229">
    <property type="entry name" value="sensory_box"/>
    <property type="match status" value="1"/>
</dbReference>
<evidence type="ECO:0000259" key="7">
    <source>
        <dbReference type="PROSITE" id="PS50109"/>
    </source>
</evidence>
<evidence type="ECO:0000313" key="9">
    <source>
        <dbReference type="EMBL" id="TDN48416.1"/>
    </source>
</evidence>
<gene>
    <name evidence="9" type="ORF">C7389_11583</name>
</gene>
<reference evidence="9 10" key="1">
    <citation type="submission" date="2019-03" db="EMBL/GenBank/DDBJ databases">
        <title>Genomic Encyclopedia of Type Strains, Phase IV (KMG-IV): sequencing the most valuable type-strain genomes for metagenomic binning, comparative biology and taxonomic classification.</title>
        <authorList>
            <person name="Goeker M."/>
        </authorList>
    </citation>
    <scope>NUCLEOTIDE SEQUENCE [LARGE SCALE GENOMIC DNA]</scope>
    <source>
        <strain evidence="9 10">DSM 12121</strain>
    </source>
</reference>
<dbReference type="InterPro" id="IPR036890">
    <property type="entry name" value="HATPase_C_sf"/>
</dbReference>
<dbReference type="Gene3D" id="3.30.450.20">
    <property type="entry name" value="PAS domain"/>
    <property type="match status" value="2"/>
</dbReference>
<dbReference type="SMART" id="SM00387">
    <property type="entry name" value="HATPase_c"/>
    <property type="match status" value="1"/>
</dbReference>
<dbReference type="Gene3D" id="1.10.287.130">
    <property type="match status" value="1"/>
</dbReference>
<evidence type="ECO:0000259" key="8">
    <source>
        <dbReference type="PROSITE" id="PS50113"/>
    </source>
</evidence>
<dbReference type="InterPro" id="IPR004358">
    <property type="entry name" value="Sig_transdc_His_kin-like_C"/>
</dbReference>
<evidence type="ECO:0000256" key="3">
    <source>
        <dbReference type="ARBA" id="ARBA00012438"/>
    </source>
</evidence>
<dbReference type="InterPro" id="IPR005467">
    <property type="entry name" value="His_kinase_dom"/>
</dbReference>
<dbReference type="CDD" id="cd00082">
    <property type="entry name" value="HisKA"/>
    <property type="match status" value="1"/>
</dbReference>
<dbReference type="PANTHER" id="PTHR43547">
    <property type="entry name" value="TWO-COMPONENT HISTIDINE KINASE"/>
    <property type="match status" value="1"/>
</dbReference>
<keyword evidence="4" id="KW-0597">Phosphoprotein</keyword>
<dbReference type="Pfam" id="PF08447">
    <property type="entry name" value="PAS_3"/>
    <property type="match status" value="1"/>
</dbReference>
<dbReference type="EMBL" id="SNVV01000015">
    <property type="protein sequence ID" value="TDN48416.1"/>
    <property type="molecule type" value="Genomic_DNA"/>
</dbReference>
<dbReference type="Pfam" id="PF00512">
    <property type="entry name" value="HisKA"/>
    <property type="match status" value="1"/>
</dbReference>
<keyword evidence="6" id="KW-0418">Kinase</keyword>
<dbReference type="PROSITE" id="PS50113">
    <property type="entry name" value="PAC"/>
    <property type="match status" value="1"/>
</dbReference>
<dbReference type="RefSeq" id="WP_211168235.1">
    <property type="nucleotide sequence ID" value="NZ_SNVV01000015.1"/>
</dbReference>
<dbReference type="GO" id="GO:0000155">
    <property type="term" value="F:phosphorelay sensor kinase activity"/>
    <property type="evidence" value="ECO:0007669"/>
    <property type="project" value="InterPro"/>
</dbReference>
<feature type="domain" description="Histidine kinase" evidence="7">
    <location>
        <begin position="333"/>
        <end position="548"/>
    </location>
</feature>
<dbReference type="SMART" id="SM00091">
    <property type="entry name" value="PAS"/>
    <property type="match status" value="2"/>
</dbReference>
<comment type="subcellular location">
    <subcellularLocation>
        <location evidence="2">Cell inner membrane</location>
        <topology evidence="2">Multi-pass membrane protein</topology>
    </subcellularLocation>
</comment>
<accession>A0A4R6DTD3</accession>
<dbReference type="EC" id="2.7.13.3" evidence="3"/>
<dbReference type="InterPro" id="IPR000700">
    <property type="entry name" value="PAS-assoc_C"/>
</dbReference>
<dbReference type="Pfam" id="PF02518">
    <property type="entry name" value="HATPase_c"/>
    <property type="match status" value="1"/>
</dbReference>
<dbReference type="PRINTS" id="PR00344">
    <property type="entry name" value="BCTRLSENSOR"/>
</dbReference>
<dbReference type="SUPFAM" id="SSF47384">
    <property type="entry name" value="Homodimeric domain of signal transducing histidine kinase"/>
    <property type="match status" value="1"/>
</dbReference>
<organism evidence="9 10">
    <name type="scientific">Azoarcus indigens</name>
    <dbReference type="NCBI Taxonomy" id="29545"/>
    <lineage>
        <taxon>Bacteria</taxon>
        <taxon>Pseudomonadati</taxon>
        <taxon>Pseudomonadota</taxon>
        <taxon>Betaproteobacteria</taxon>
        <taxon>Rhodocyclales</taxon>
        <taxon>Zoogloeaceae</taxon>
        <taxon>Azoarcus</taxon>
    </lineage>
</organism>
<dbReference type="SUPFAM" id="SSF55785">
    <property type="entry name" value="PYP-like sensor domain (PAS domain)"/>
    <property type="match status" value="2"/>
</dbReference>
<keyword evidence="10" id="KW-1185">Reference proteome</keyword>